<name>A0A1M5USP2_9FIRM</name>
<dbReference type="STRING" id="1123282.SAMN02745823_00662"/>
<dbReference type="EMBL" id="FQXV01000001">
    <property type="protein sequence ID" value="SHH66009.1"/>
    <property type="molecule type" value="Genomic_DNA"/>
</dbReference>
<dbReference type="Proteomes" id="UP000183995">
    <property type="component" value="Unassembled WGS sequence"/>
</dbReference>
<feature type="transmembrane region" description="Helical" evidence="1">
    <location>
        <begin position="46"/>
        <end position="66"/>
    </location>
</feature>
<evidence type="ECO:0000313" key="2">
    <source>
        <dbReference type="EMBL" id="SHH66009.1"/>
    </source>
</evidence>
<feature type="transmembrane region" description="Helical" evidence="1">
    <location>
        <begin position="16"/>
        <end position="34"/>
    </location>
</feature>
<keyword evidence="1" id="KW-0472">Membrane</keyword>
<keyword evidence="1" id="KW-0812">Transmembrane</keyword>
<feature type="transmembrane region" description="Helical" evidence="1">
    <location>
        <begin position="147"/>
        <end position="170"/>
    </location>
</feature>
<proteinExistence type="predicted"/>
<evidence type="ECO:0000256" key="1">
    <source>
        <dbReference type="SAM" id="Phobius"/>
    </source>
</evidence>
<protein>
    <submittedName>
        <fullName evidence="2">Uncharacterized protein</fullName>
    </submittedName>
</protein>
<sequence>MNSFLNKVFRLSDIRYFWLLLASMLFFVFALLNNRLKPDISTTEEWITYGGALACAFVWAVLNYVGQIKINALYRKRNSIGAYVDSLAMKKEEKADLLTYLHDYVKDLEANGKSEEEAVKTAIGQFQIREFLEVSRYSGLFELPAHYYLLGYAIVFLAAIIVIQCLLGAVFPDMFLLQAFKFMLILYAAAFVLLPILYKVADVLVRKKMIS</sequence>
<accession>A0A1M5USP2</accession>
<reference evidence="2 3" key="1">
    <citation type="submission" date="2016-11" db="EMBL/GenBank/DDBJ databases">
        <authorList>
            <person name="Jaros S."/>
            <person name="Januszkiewicz K."/>
            <person name="Wedrychowicz H."/>
        </authorList>
    </citation>
    <scope>NUCLEOTIDE SEQUENCE [LARGE SCALE GENOMIC DNA]</scope>
    <source>
        <strain evidence="2 3">DSM 10068</strain>
    </source>
</reference>
<feature type="transmembrane region" description="Helical" evidence="1">
    <location>
        <begin position="182"/>
        <end position="201"/>
    </location>
</feature>
<keyword evidence="1" id="KW-1133">Transmembrane helix</keyword>
<evidence type="ECO:0000313" key="3">
    <source>
        <dbReference type="Proteomes" id="UP000183995"/>
    </source>
</evidence>
<keyword evidence="3" id="KW-1185">Reference proteome</keyword>
<dbReference type="AlphaFoldDB" id="A0A1M5USP2"/>
<gene>
    <name evidence="2" type="ORF">SAMN02745823_00662</name>
</gene>
<organism evidence="2 3">
    <name type="scientific">Sporobacter termitidis DSM 10068</name>
    <dbReference type="NCBI Taxonomy" id="1123282"/>
    <lineage>
        <taxon>Bacteria</taxon>
        <taxon>Bacillati</taxon>
        <taxon>Bacillota</taxon>
        <taxon>Clostridia</taxon>
        <taxon>Eubacteriales</taxon>
        <taxon>Oscillospiraceae</taxon>
        <taxon>Sporobacter</taxon>
    </lineage>
</organism>